<dbReference type="CDD" id="cd07816">
    <property type="entry name" value="Bet_v1-like"/>
    <property type="match status" value="1"/>
</dbReference>
<protein>
    <recommendedName>
        <fullName evidence="2">Bet v I/Major latex protein domain-containing protein</fullName>
    </recommendedName>
</protein>
<dbReference type="SMART" id="SM01037">
    <property type="entry name" value="Bet_v_1"/>
    <property type="match status" value="1"/>
</dbReference>
<dbReference type="GO" id="GO:0006952">
    <property type="term" value="P:defense response"/>
    <property type="evidence" value="ECO:0007669"/>
    <property type="project" value="InterPro"/>
</dbReference>
<dbReference type="InterPro" id="IPR000916">
    <property type="entry name" value="Bet_v_I/MLP"/>
</dbReference>
<gene>
    <name evidence="3" type="ORF">EUGRSUZ_B02925</name>
</gene>
<dbReference type="KEGG" id="egr:104433214"/>
<dbReference type="Gramene" id="KCW86240">
    <property type="protein sequence ID" value="KCW86240"/>
    <property type="gene ID" value="EUGRSUZ_B02925"/>
</dbReference>
<dbReference type="AlphaFoldDB" id="A0A059D7N1"/>
<comment type="similarity">
    <text evidence="1">Belongs to the MLP family.</text>
</comment>
<dbReference type="OMA" id="GNIREWQ"/>
<sequence>MGLEGKLEFEVEIQSSADEFYNIWRNHMYHLPNASSDAVQSVQLHEGEWHSEDAVKLWTYTVEGKTLTVKERIEVDDANKVLIFNIIGGDLLEEFKTFKAIVKMIAKSDGRGSLAKWTLEYEKLHEGVADPTACKDLEIKLTKDTDAHIINNA</sequence>
<evidence type="ECO:0000256" key="1">
    <source>
        <dbReference type="ARBA" id="ARBA00038242"/>
    </source>
</evidence>
<dbReference type="SUPFAM" id="SSF55961">
    <property type="entry name" value="Bet v1-like"/>
    <property type="match status" value="1"/>
</dbReference>
<name>A0A059D7N1_EUCGR</name>
<proteinExistence type="inferred from homology"/>
<dbReference type="PANTHER" id="PTHR31338:SF20">
    <property type="entry name" value="BET V I_MAJOR LATEX PROTEIN DOMAIN-CONTAINING PROTEIN"/>
    <property type="match status" value="1"/>
</dbReference>
<dbReference type="InterPro" id="IPR052006">
    <property type="entry name" value="MLP-like"/>
</dbReference>
<dbReference type="OrthoDB" id="1858121at2759"/>
<dbReference type="Gene3D" id="3.30.530.20">
    <property type="match status" value="1"/>
</dbReference>
<dbReference type="EMBL" id="KK198754">
    <property type="protein sequence ID" value="KCW86239.1"/>
    <property type="molecule type" value="Genomic_DNA"/>
</dbReference>
<organism evidence="3">
    <name type="scientific">Eucalyptus grandis</name>
    <name type="common">Flooded gum</name>
    <dbReference type="NCBI Taxonomy" id="71139"/>
    <lineage>
        <taxon>Eukaryota</taxon>
        <taxon>Viridiplantae</taxon>
        <taxon>Streptophyta</taxon>
        <taxon>Embryophyta</taxon>
        <taxon>Tracheophyta</taxon>
        <taxon>Spermatophyta</taxon>
        <taxon>Magnoliopsida</taxon>
        <taxon>eudicotyledons</taxon>
        <taxon>Gunneridae</taxon>
        <taxon>Pentapetalae</taxon>
        <taxon>rosids</taxon>
        <taxon>malvids</taxon>
        <taxon>Myrtales</taxon>
        <taxon>Myrtaceae</taxon>
        <taxon>Myrtoideae</taxon>
        <taxon>Eucalypteae</taxon>
        <taxon>Eucalyptus</taxon>
    </lineage>
</organism>
<dbReference type="Gramene" id="KCW86239">
    <property type="protein sequence ID" value="KCW86239"/>
    <property type="gene ID" value="EUGRSUZ_B02925"/>
</dbReference>
<evidence type="ECO:0000313" key="3">
    <source>
        <dbReference type="EMBL" id="KCW86240.1"/>
    </source>
</evidence>
<dbReference type="InterPro" id="IPR023393">
    <property type="entry name" value="START-like_dom_sf"/>
</dbReference>
<evidence type="ECO:0000259" key="2">
    <source>
        <dbReference type="SMART" id="SM01037"/>
    </source>
</evidence>
<dbReference type="eggNOG" id="ENOG502S1DK">
    <property type="taxonomic scope" value="Eukaryota"/>
</dbReference>
<dbReference type="STRING" id="71139.A0A059D7N1"/>
<dbReference type="EMBL" id="KK198754">
    <property type="protein sequence ID" value="KCW86240.1"/>
    <property type="molecule type" value="Genomic_DNA"/>
</dbReference>
<dbReference type="Pfam" id="PF00407">
    <property type="entry name" value="Bet_v_1"/>
    <property type="match status" value="1"/>
</dbReference>
<dbReference type="PANTHER" id="PTHR31338">
    <property type="entry name" value="POLYKETIDE CYCLASE/DEHYDRASE AND LIPID TRANSPORT SUPERFAMILY PROTEIN"/>
    <property type="match status" value="1"/>
</dbReference>
<feature type="domain" description="Bet v I/Major latex protein" evidence="2">
    <location>
        <begin position="2"/>
        <end position="152"/>
    </location>
</feature>
<reference evidence="3" key="1">
    <citation type="submission" date="2013-07" db="EMBL/GenBank/DDBJ databases">
        <title>The genome of Eucalyptus grandis.</title>
        <authorList>
            <person name="Schmutz J."/>
            <person name="Hayes R."/>
            <person name="Myburg A."/>
            <person name="Tuskan G."/>
            <person name="Grattapaglia D."/>
            <person name="Rokhsar D.S."/>
        </authorList>
    </citation>
    <scope>NUCLEOTIDE SEQUENCE</scope>
    <source>
        <tissue evidence="3">Leaf extractions</tissue>
    </source>
</reference>
<accession>A0A059D7N1</accession>
<dbReference type="SMR" id="A0A059D7N1"/>